<dbReference type="Proteomes" id="UP000663722">
    <property type="component" value="Chromosome"/>
</dbReference>
<accession>A0A975BFN9</accession>
<sequence>MGTAYPGSLVNGTRKHGEYHYYKYALPMGLLNLPLSSECQTCSLASVPRFSGIENIAKL</sequence>
<reference evidence="1" key="1">
    <citation type="journal article" date="2021" name="Microb. Physiol.">
        <title>Proteogenomic Insights into the Physiology of Marine, Sulfate-Reducing, Filamentous Desulfonema limicola and Desulfonema magnum.</title>
        <authorList>
            <person name="Schnaars V."/>
            <person name="Wohlbrand L."/>
            <person name="Scheve S."/>
            <person name="Hinrichs C."/>
            <person name="Reinhardt R."/>
            <person name="Rabus R."/>
        </authorList>
    </citation>
    <scope>NUCLEOTIDE SEQUENCE</scope>
    <source>
        <strain evidence="1">4be13</strain>
    </source>
</reference>
<keyword evidence="2" id="KW-1185">Reference proteome</keyword>
<dbReference type="EMBL" id="CP061800">
    <property type="protein sequence ID" value="QTA84874.1"/>
    <property type="molecule type" value="Genomic_DNA"/>
</dbReference>
<evidence type="ECO:0000313" key="2">
    <source>
        <dbReference type="Proteomes" id="UP000663722"/>
    </source>
</evidence>
<gene>
    <name evidence="1" type="ORF">dnm_008770</name>
</gene>
<name>A0A975BFN9_9BACT</name>
<proteinExistence type="predicted"/>
<organism evidence="1 2">
    <name type="scientific">Desulfonema magnum</name>
    <dbReference type="NCBI Taxonomy" id="45655"/>
    <lineage>
        <taxon>Bacteria</taxon>
        <taxon>Pseudomonadati</taxon>
        <taxon>Thermodesulfobacteriota</taxon>
        <taxon>Desulfobacteria</taxon>
        <taxon>Desulfobacterales</taxon>
        <taxon>Desulfococcaceae</taxon>
        <taxon>Desulfonema</taxon>
    </lineage>
</organism>
<dbReference type="AlphaFoldDB" id="A0A975BFN9"/>
<protein>
    <submittedName>
        <fullName evidence="1">Uncharacterized protein</fullName>
    </submittedName>
</protein>
<dbReference type="KEGG" id="dmm:dnm_008770"/>
<evidence type="ECO:0000313" key="1">
    <source>
        <dbReference type="EMBL" id="QTA84874.1"/>
    </source>
</evidence>